<proteinExistence type="predicted"/>
<keyword evidence="11" id="KW-1185">Reference proteome</keyword>
<dbReference type="Gene3D" id="1.20.1250.20">
    <property type="entry name" value="MFS general substrate transporter like domains"/>
    <property type="match status" value="1"/>
</dbReference>
<evidence type="ECO:0000256" key="4">
    <source>
        <dbReference type="ARBA" id="ARBA00022692"/>
    </source>
</evidence>
<evidence type="ECO:0000256" key="6">
    <source>
        <dbReference type="ARBA" id="ARBA00023136"/>
    </source>
</evidence>
<dbReference type="GO" id="GO:0005886">
    <property type="term" value="C:plasma membrane"/>
    <property type="evidence" value="ECO:0007669"/>
    <property type="project" value="UniProtKB-SubCell"/>
</dbReference>
<dbReference type="Proteomes" id="UP000033618">
    <property type="component" value="Unassembled WGS sequence"/>
</dbReference>
<feature type="transmembrane region" description="Helical" evidence="8">
    <location>
        <begin position="462"/>
        <end position="481"/>
    </location>
</feature>
<feature type="transmembrane region" description="Helical" evidence="8">
    <location>
        <begin position="32"/>
        <end position="49"/>
    </location>
</feature>
<dbReference type="InterPro" id="IPR011701">
    <property type="entry name" value="MFS"/>
</dbReference>
<dbReference type="SUPFAM" id="SSF103473">
    <property type="entry name" value="MFS general substrate transporter"/>
    <property type="match status" value="1"/>
</dbReference>
<keyword evidence="2" id="KW-0813">Transport</keyword>
<feature type="transmembrane region" description="Helical" evidence="8">
    <location>
        <begin position="250"/>
        <end position="268"/>
    </location>
</feature>
<dbReference type="PATRIC" id="fig|28092.6.peg.4376"/>
<name>A0A0F5JWH3_9BURK</name>
<dbReference type="STRING" id="28092.WM40_18660"/>
<dbReference type="Pfam" id="PF07690">
    <property type="entry name" value="MFS_1"/>
    <property type="match status" value="1"/>
</dbReference>
<dbReference type="Gene3D" id="1.20.1720.10">
    <property type="entry name" value="Multidrug resistance protein D"/>
    <property type="match status" value="1"/>
</dbReference>
<dbReference type="EMBL" id="LAQU01000023">
    <property type="protein sequence ID" value="KKB62211.1"/>
    <property type="molecule type" value="Genomic_DNA"/>
</dbReference>
<feature type="transmembrane region" description="Helical" evidence="8">
    <location>
        <begin position="418"/>
        <end position="442"/>
    </location>
</feature>
<dbReference type="InterPro" id="IPR036259">
    <property type="entry name" value="MFS_trans_sf"/>
</dbReference>
<protein>
    <submittedName>
        <fullName evidence="10">Major facilitator transporter</fullName>
    </submittedName>
</protein>
<dbReference type="OrthoDB" id="9807274at2"/>
<feature type="transmembrane region" description="Helical" evidence="8">
    <location>
        <begin position="380"/>
        <end position="406"/>
    </location>
</feature>
<feature type="transmembrane region" description="Helical" evidence="8">
    <location>
        <begin position="101"/>
        <end position="125"/>
    </location>
</feature>
<evidence type="ECO:0000313" key="11">
    <source>
        <dbReference type="Proteomes" id="UP000033618"/>
    </source>
</evidence>
<feature type="transmembrane region" description="Helical" evidence="8">
    <location>
        <begin position="188"/>
        <end position="209"/>
    </location>
</feature>
<keyword evidence="6 8" id="KW-0472">Membrane</keyword>
<comment type="caution">
    <text evidence="10">The sequence shown here is derived from an EMBL/GenBank/DDBJ whole genome shotgun (WGS) entry which is preliminary data.</text>
</comment>
<organism evidence="10 11">
    <name type="scientific">Robbsia andropogonis</name>
    <dbReference type="NCBI Taxonomy" id="28092"/>
    <lineage>
        <taxon>Bacteria</taxon>
        <taxon>Pseudomonadati</taxon>
        <taxon>Pseudomonadota</taxon>
        <taxon>Betaproteobacteria</taxon>
        <taxon>Burkholderiales</taxon>
        <taxon>Burkholderiaceae</taxon>
        <taxon>Robbsia</taxon>
    </lineage>
</organism>
<evidence type="ECO:0000256" key="8">
    <source>
        <dbReference type="SAM" id="Phobius"/>
    </source>
</evidence>
<dbReference type="PRINTS" id="PR01036">
    <property type="entry name" value="TCRTETB"/>
</dbReference>
<feature type="transmembrane region" description="Helical" evidence="8">
    <location>
        <begin position="131"/>
        <end position="148"/>
    </location>
</feature>
<dbReference type="AlphaFoldDB" id="A0A0F5JWH3"/>
<evidence type="ECO:0000259" key="9">
    <source>
        <dbReference type="PROSITE" id="PS50850"/>
    </source>
</evidence>
<feature type="transmembrane region" description="Helical" evidence="8">
    <location>
        <begin position="350"/>
        <end position="374"/>
    </location>
</feature>
<evidence type="ECO:0000256" key="7">
    <source>
        <dbReference type="SAM" id="MobiDB-lite"/>
    </source>
</evidence>
<dbReference type="GO" id="GO:0022857">
    <property type="term" value="F:transmembrane transporter activity"/>
    <property type="evidence" value="ECO:0007669"/>
    <property type="project" value="InterPro"/>
</dbReference>
<dbReference type="RefSeq" id="WP_046153642.1">
    <property type="nucleotide sequence ID" value="NZ_CADFGU010000015.1"/>
</dbReference>
<dbReference type="PROSITE" id="PS50850">
    <property type="entry name" value="MFS"/>
    <property type="match status" value="1"/>
</dbReference>
<feature type="transmembrane region" description="Helical" evidence="8">
    <location>
        <begin position="221"/>
        <end position="238"/>
    </location>
</feature>
<keyword evidence="5 8" id="KW-1133">Transmembrane helix</keyword>
<sequence length="494" mass="52751">MPQPDPSSPTRGDSAPTPPEAPSQNPYTQDRWLPYLPFLVAATFFMEYLDTTVLATALPQMAHSFNVVPSALSIGMSAYMLALAVFIPVSGWMADRFGAKTIFSLAIVIFTLSSILCGLSVGLLSFTSARILQGIGGAMMVPVGRLIVVRAVDKADLMRAIATITWPAIAAPVIGPPIGGVITTYASWRWIFLLNVPFGIAALIAAGIMIRNTRGTTRRPLDIVGFLYCALALTGIMYGTELASQQDANLWMAAGCFFGGILMGTIAVRHLRGHANPLMDLSAMRVPTFSVTVLSGTMTRIGINAIPFLLPLLFQVGFGMSAFHSGILLFVSALGNFGMKAVTTKVLMRFGFRGTSLVDVTIAGIVMIACGFLTPDTPMAVTLIVIFIYGCTRSMQFSLLATLAYADIPKDQVNSANTLWNAALQMAIGLGIAFGALGLRIAASLRAGDDAHATHHLVLSDFRLAFVATGVVTFLSLYGYWRLAPQAGRHLSEK</sequence>
<feature type="transmembrane region" description="Helical" evidence="8">
    <location>
        <begin position="69"/>
        <end position="89"/>
    </location>
</feature>
<keyword evidence="3" id="KW-1003">Cell membrane</keyword>
<keyword evidence="4 8" id="KW-0812">Transmembrane</keyword>
<feature type="transmembrane region" description="Helical" evidence="8">
    <location>
        <begin position="316"/>
        <end position="338"/>
    </location>
</feature>
<dbReference type="PANTHER" id="PTHR42718">
    <property type="entry name" value="MAJOR FACILITATOR SUPERFAMILY MULTIDRUG TRANSPORTER MFSC"/>
    <property type="match status" value="1"/>
</dbReference>
<comment type="subcellular location">
    <subcellularLocation>
        <location evidence="1">Cell membrane</location>
        <topology evidence="1">Multi-pass membrane protein</topology>
    </subcellularLocation>
</comment>
<dbReference type="InterPro" id="IPR020846">
    <property type="entry name" value="MFS_dom"/>
</dbReference>
<feature type="domain" description="Major facilitator superfamily (MFS) profile" evidence="9">
    <location>
        <begin position="36"/>
        <end position="488"/>
    </location>
</feature>
<evidence type="ECO:0000256" key="2">
    <source>
        <dbReference type="ARBA" id="ARBA00022448"/>
    </source>
</evidence>
<gene>
    <name evidence="10" type="ORF">WM40_18660</name>
</gene>
<feature type="region of interest" description="Disordered" evidence="7">
    <location>
        <begin position="1"/>
        <end position="28"/>
    </location>
</feature>
<evidence type="ECO:0000256" key="3">
    <source>
        <dbReference type="ARBA" id="ARBA00022475"/>
    </source>
</evidence>
<accession>A0A0F5JWH3</accession>
<dbReference type="PANTHER" id="PTHR42718:SF46">
    <property type="entry name" value="BLR6921 PROTEIN"/>
    <property type="match status" value="1"/>
</dbReference>
<reference evidence="10 11" key="1">
    <citation type="submission" date="2015-03" db="EMBL/GenBank/DDBJ databases">
        <title>Draft Genome Sequence of Burkholderia andropogonis type strain ICMP2807, isolated from Sorghum bicolor.</title>
        <authorList>
            <person name="Lopes-Santos L."/>
            <person name="Castro D.B."/>
            <person name="Ottoboni L.M."/>
            <person name="Park D."/>
            <person name="Weirc B.S."/>
            <person name="Destefano S.A."/>
        </authorList>
    </citation>
    <scope>NUCLEOTIDE SEQUENCE [LARGE SCALE GENOMIC DNA]</scope>
    <source>
        <strain evidence="10 11">ICMP2807</strain>
    </source>
</reference>
<evidence type="ECO:0000256" key="1">
    <source>
        <dbReference type="ARBA" id="ARBA00004651"/>
    </source>
</evidence>
<feature type="transmembrane region" description="Helical" evidence="8">
    <location>
        <begin position="289"/>
        <end position="310"/>
    </location>
</feature>
<evidence type="ECO:0000313" key="10">
    <source>
        <dbReference type="EMBL" id="KKB62211.1"/>
    </source>
</evidence>
<evidence type="ECO:0000256" key="5">
    <source>
        <dbReference type="ARBA" id="ARBA00022989"/>
    </source>
</evidence>
<feature type="transmembrane region" description="Helical" evidence="8">
    <location>
        <begin position="160"/>
        <end position="182"/>
    </location>
</feature>